<keyword evidence="2" id="KW-0863">Zinc-finger</keyword>
<feature type="compositionally biased region" description="Basic and acidic residues" evidence="4">
    <location>
        <begin position="43"/>
        <end position="66"/>
    </location>
</feature>
<evidence type="ECO:0000256" key="3">
    <source>
        <dbReference type="ARBA" id="ARBA00022833"/>
    </source>
</evidence>
<dbReference type="InterPro" id="IPR003604">
    <property type="entry name" value="Matrin/U1-like-C_Znf_C2H2"/>
</dbReference>
<evidence type="ECO:0000313" key="7">
    <source>
        <dbReference type="Proteomes" id="UP000243797"/>
    </source>
</evidence>
<feature type="compositionally biased region" description="Basic and acidic residues" evidence="4">
    <location>
        <begin position="147"/>
        <end position="164"/>
    </location>
</feature>
<dbReference type="InterPro" id="IPR036236">
    <property type="entry name" value="Znf_C2H2_sf"/>
</dbReference>
<feature type="region of interest" description="Disordered" evidence="4">
    <location>
        <begin position="225"/>
        <end position="293"/>
    </location>
</feature>
<dbReference type="PANTHER" id="PTHR13173:SF10">
    <property type="entry name" value="WW DOMAIN-BINDING PROTEIN 4"/>
    <property type="match status" value="1"/>
</dbReference>
<dbReference type="InParanoid" id="A0A2K1QY42"/>
<feature type="region of interest" description="Disordered" evidence="4">
    <location>
        <begin position="29"/>
        <end position="87"/>
    </location>
</feature>
<reference evidence="6 7" key="1">
    <citation type="submission" date="2017-06" db="EMBL/GenBank/DDBJ databases">
        <title>Draft genome sequence of a variant of Elsinoe murrayae.</title>
        <authorList>
            <person name="Cheng Q."/>
        </authorList>
    </citation>
    <scope>NUCLEOTIDE SEQUENCE [LARGE SCALE GENOMIC DNA]</scope>
    <source>
        <strain evidence="6 7">CQ-2017a</strain>
    </source>
</reference>
<dbReference type="GO" id="GO:0003723">
    <property type="term" value="F:RNA binding"/>
    <property type="evidence" value="ECO:0007669"/>
    <property type="project" value="TreeGrafter"/>
</dbReference>
<keyword evidence="1" id="KW-0479">Metal-binding</keyword>
<dbReference type="PANTHER" id="PTHR13173">
    <property type="entry name" value="WW DOMAIN BINDING PROTEIN 4"/>
    <property type="match status" value="1"/>
</dbReference>
<evidence type="ECO:0000259" key="5">
    <source>
        <dbReference type="SMART" id="SM00451"/>
    </source>
</evidence>
<feature type="region of interest" description="Disordered" evidence="4">
    <location>
        <begin position="138"/>
        <end position="213"/>
    </location>
</feature>
<dbReference type="InterPro" id="IPR013085">
    <property type="entry name" value="U1-CZ_Znf_C2H2"/>
</dbReference>
<accession>A0A2K1QY42</accession>
<feature type="domain" description="U1-type" evidence="5">
    <location>
        <begin position="8"/>
        <end position="43"/>
    </location>
</feature>
<protein>
    <recommendedName>
        <fullName evidence="5">U1-type domain-containing protein</fullName>
    </recommendedName>
</protein>
<dbReference type="GO" id="GO:0008270">
    <property type="term" value="F:zinc ion binding"/>
    <property type="evidence" value="ECO:0007669"/>
    <property type="project" value="UniProtKB-KW"/>
</dbReference>
<organism evidence="6 7">
    <name type="scientific">Sphaceloma murrayae</name>
    <dbReference type="NCBI Taxonomy" id="2082308"/>
    <lineage>
        <taxon>Eukaryota</taxon>
        <taxon>Fungi</taxon>
        <taxon>Dikarya</taxon>
        <taxon>Ascomycota</taxon>
        <taxon>Pezizomycotina</taxon>
        <taxon>Dothideomycetes</taxon>
        <taxon>Dothideomycetidae</taxon>
        <taxon>Myriangiales</taxon>
        <taxon>Elsinoaceae</taxon>
        <taxon>Sphaceloma</taxon>
    </lineage>
</organism>
<sequence length="293" mass="32275">MSEYWKSTPKYWCKFCKVFVRDTPIEKKQHEATGKHQGAIQKSLRELHKTQSREEREKQRAKDEVARISGGPAAKGAARAGPSHVPAVSVAKSKPTFTRVDGRATADERMKQAEQLAAMGVAVPDEFRKDMAIASEWSTVSATPVYHRRDVKEETRDGNEDEGKVPPGSLAGKRRRESEADDDDGLDRVNGKRKVWGTTLKAYPGAKGSNGEDFEALLSGSVIKKESVSTQQDEVKGEEDDLDGVQVKKEESVEDALGNRPTSETDVSVPIDAGPKGENVDTPVIFKKRKGKR</sequence>
<dbReference type="OrthoDB" id="191651at2759"/>
<evidence type="ECO:0000256" key="2">
    <source>
        <dbReference type="ARBA" id="ARBA00022771"/>
    </source>
</evidence>
<keyword evidence="3" id="KW-0862">Zinc</keyword>
<comment type="caution">
    <text evidence="6">The sequence shown here is derived from an EMBL/GenBank/DDBJ whole genome shotgun (WGS) entry which is preliminary data.</text>
</comment>
<dbReference type="GO" id="GO:0000398">
    <property type="term" value="P:mRNA splicing, via spliceosome"/>
    <property type="evidence" value="ECO:0007669"/>
    <property type="project" value="InterPro"/>
</dbReference>
<dbReference type="Proteomes" id="UP000243797">
    <property type="component" value="Unassembled WGS sequence"/>
</dbReference>
<evidence type="ECO:0000313" key="6">
    <source>
        <dbReference type="EMBL" id="PNS19929.1"/>
    </source>
</evidence>
<gene>
    <name evidence="6" type="ORF">CAC42_7896</name>
</gene>
<dbReference type="Gene3D" id="3.30.160.60">
    <property type="entry name" value="Classic Zinc Finger"/>
    <property type="match status" value="1"/>
</dbReference>
<dbReference type="Pfam" id="PF06220">
    <property type="entry name" value="zf-U1"/>
    <property type="match status" value="1"/>
</dbReference>
<name>A0A2K1QY42_9PEZI</name>
<dbReference type="AlphaFoldDB" id="A0A2K1QY42"/>
<dbReference type="EMBL" id="NKHZ01000029">
    <property type="protein sequence ID" value="PNS19929.1"/>
    <property type="molecule type" value="Genomic_DNA"/>
</dbReference>
<proteinExistence type="predicted"/>
<keyword evidence="7" id="KW-1185">Reference proteome</keyword>
<dbReference type="GO" id="GO:0071011">
    <property type="term" value="C:precatalytic spliceosome"/>
    <property type="evidence" value="ECO:0007669"/>
    <property type="project" value="TreeGrafter"/>
</dbReference>
<dbReference type="SUPFAM" id="SSF57667">
    <property type="entry name" value="beta-beta-alpha zinc fingers"/>
    <property type="match status" value="1"/>
</dbReference>
<evidence type="ECO:0000256" key="1">
    <source>
        <dbReference type="ARBA" id="ARBA00022723"/>
    </source>
</evidence>
<dbReference type="STRING" id="2082308.A0A2K1QY42"/>
<evidence type="ECO:0000256" key="4">
    <source>
        <dbReference type="SAM" id="MobiDB-lite"/>
    </source>
</evidence>
<feature type="compositionally biased region" description="Low complexity" evidence="4">
    <location>
        <begin position="70"/>
        <end position="82"/>
    </location>
</feature>
<dbReference type="SMART" id="SM00451">
    <property type="entry name" value="ZnF_U1"/>
    <property type="match status" value="1"/>
</dbReference>
<dbReference type="InterPro" id="IPR040023">
    <property type="entry name" value="WBP4"/>
</dbReference>